<evidence type="ECO:0000256" key="1">
    <source>
        <dbReference type="SAM" id="Phobius"/>
    </source>
</evidence>
<dbReference type="Proteomes" id="UP000295280">
    <property type="component" value="Unassembled WGS sequence"/>
</dbReference>
<dbReference type="OrthoDB" id="1750577at2"/>
<feature type="domain" description="YdbS-like PH" evidence="2">
    <location>
        <begin position="85"/>
        <end position="160"/>
    </location>
</feature>
<proteinExistence type="predicted"/>
<keyword evidence="1" id="KW-0812">Transmembrane</keyword>
<feature type="transmembrane region" description="Helical" evidence="1">
    <location>
        <begin position="61"/>
        <end position="79"/>
    </location>
</feature>
<evidence type="ECO:0000313" key="4">
    <source>
        <dbReference type="Proteomes" id="UP000295280"/>
    </source>
</evidence>
<comment type="caution">
    <text evidence="3">The sequence shown here is derived from an EMBL/GenBank/DDBJ whole genome shotgun (WGS) entry which is preliminary data.</text>
</comment>
<dbReference type="PANTHER" id="PTHR34473">
    <property type="entry name" value="UPF0699 TRANSMEMBRANE PROTEIN YDBS"/>
    <property type="match status" value="1"/>
</dbReference>
<sequence>MQKRYMTGLCRRRSDSMKKADLSAVKVWRIANAIWTGILLVLLIAVIVVRSLFFSWLPVSVLYGFGALIVLQIIWFIWLEPLIAYRTHQYEIKSTELVIQSGILVKKKTVIPFVRIQNVETQVGPIMKRFNLKSVEVTTAGGGVQIELISVAEADRIKKLVDEAVVQLERRTL</sequence>
<keyword evidence="4" id="KW-1185">Reference proteome</keyword>
<dbReference type="InterPro" id="IPR005182">
    <property type="entry name" value="YdbS-like_PH"/>
</dbReference>
<feature type="transmembrane region" description="Helical" evidence="1">
    <location>
        <begin position="27"/>
        <end position="49"/>
    </location>
</feature>
<evidence type="ECO:0000259" key="2">
    <source>
        <dbReference type="Pfam" id="PF03703"/>
    </source>
</evidence>
<dbReference type="Pfam" id="PF03703">
    <property type="entry name" value="bPH_2"/>
    <property type="match status" value="1"/>
</dbReference>
<dbReference type="AlphaFoldDB" id="A0A9Q8CIQ2"/>
<protein>
    <recommendedName>
        <fullName evidence="2">YdbS-like PH domain-containing protein</fullName>
    </recommendedName>
</protein>
<accession>A0A9Q8CIQ2</accession>
<evidence type="ECO:0000313" key="3">
    <source>
        <dbReference type="EMBL" id="TDL95366.1"/>
    </source>
</evidence>
<keyword evidence="1" id="KW-0472">Membrane</keyword>
<gene>
    <name evidence="3" type="ORF">ERX40_10305</name>
</gene>
<dbReference type="EMBL" id="SCWD01000007">
    <property type="protein sequence ID" value="TDL95366.1"/>
    <property type="molecule type" value="Genomic_DNA"/>
</dbReference>
<dbReference type="PANTHER" id="PTHR34473:SF2">
    <property type="entry name" value="UPF0699 TRANSMEMBRANE PROTEIN YDBT"/>
    <property type="match status" value="1"/>
</dbReference>
<reference evidence="3 4" key="1">
    <citation type="submission" date="2019-01" db="EMBL/GenBank/DDBJ databases">
        <title>Draft genome sequences of the type strains of six Macrococcus species.</title>
        <authorList>
            <person name="Mazhar S."/>
            <person name="Altermann E."/>
            <person name="Hill C."/>
            <person name="Mcauliffe O."/>
        </authorList>
    </citation>
    <scope>NUCLEOTIDE SEQUENCE [LARGE SCALE GENOMIC DNA]</scope>
    <source>
        <strain evidence="3 4">ATCC 51828</strain>
    </source>
</reference>
<keyword evidence="1" id="KW-1133">Transmembrane helix</keyword>
<organism evidence="3 4">
    <name type="scientific">Macrococcus carouselicus</name>
    <dbReference type="NCBI Taxonomy" id="69969"/>
    <lineage>
        <taxon>Bacteria</taxon>
        <taxon>Bacillati</taxon>
        <taxon>Bacillota</taxon>
        <taxon>Bacilli</taxon>
        <taxon>Bacillales</taxon>
        <taxon>Staphylococcaceae</taxon>
        <taxon>Macrococcus</taxon>
    </lineage>
</organism>
<name>A0A9Q8CIQ2_9STAP</name>